<comment type="caution">
    <text evidence="2">The sequence shown here is derived from an EMBL/GenBank/DDBJ whole genome shotgun (WGS) entry which is preliminary data.</text>
</comment>
<dbReference type="RefSeq" id="WP_129821215.1">
    <property type="nucleotide sequence ID" value="NZ_CABJBH010000023.1"/>
</dbReference>
<protein>
    <recommendedName>
        <fullName evidence="1">NAD(+) hydrolase ThsA Sir2/TIR-associating SLOG domain-containing protein</fullName>
    </recommendedName>
</protein>
<dbReference type="SUPFAM" id="SSF52467">
    <property type="entry name" value="DHS-like NAD/FAD-binding domain"/>
    <property type="match status" value="1"/>
</dbReference>
<name>A0A6I3NDF6_9FIRM</name>
<dbReference type="InterPro" id="IPR041486">
    <property type="entry name" value="ThsA_STALD"/>
</dbReference>
<feature type="domain" description="NAD(+) hydrolase ThsA Sir2/TIR-associating SLOG" evidence="1">
    <location>
        <begin position="263"/>
        <end position="454"/>
    </location>
</feature>
<dbReference type="AlphaFoldDB" id="A0A6I3NDF6"/>
<organism evidence="2">
    <name type="scientific">Turicibacter sanguinis</name>
    <dbReference type="NCBI Taxonomy" id="154288"/>
    <lineage>
        <taxon>Bacteria</taxon>
        <taxon>Bacillati</taxon>
        <taxon>Bacillota</taxon>
        <taxon>Erysipelotrichia</taxon>
        <taxon>Erysipelotrichales</taxon>
        <taxon>Turicibacteraceae</taxon>
        <taxon>Turicibacter</taxon>
    </lineage>
</organism>
<gene>
    <name evidence="2" type="ORF">GMA64_04705</name>
</gene>
<proteinExistence type="predicted"/>
<dbReference type="Gene3D" id="3.40.50.1220">
    <property type="entry name" value="TPP-binding domain"/>
    <property type="match status" value="1"/>
</dbReference>
<reference evidence="2" key="1">
    <citation type="journal article" date="2019" name="Nat. Med.">
        <title>A library of human gut bacterial isolates paired with longitudinal multiomics data enables mechanistic microbiome research.</title>
        <authorList>
            <person name="Poyet M."/>
            <person name="Groussin M."/>
            <person name="Gibbons S.M."/>
            <person name="Avila-Pacheco J."/>
            <person name="Jiang X."/>
            <person name="Kearney S.M."/>
            <person name="Perrotta A.R."/>
            <person name="Berdy B."/>
            <person name="Zhao S."/>
            <person name="Lieberman T.D."/>
            <person name="Swanson P.K."/>
            <person name="Smith M."/>
            <person name="Roesemann S."/>
            <person name="Alexander J.E."/>
            <person name="Rich S.A."/>
            <person name="Livny J."/>
            <person name="Vlamakis H."/>
            <person name="Clish C."/>
            <person name="Bullock K."/>
            <person name="Deik A."/>
            <person name="Scott J."/>
            <person name="Pierce K.A."/>
            <person name="Xavier R.J."/>
            <person name="Alm E.J."/>
        </authorList>
    </citation>
    <scope>NUCLEOTIDE SEQUENCE</scope>
    <source>
        <strain evidence="2">BIOML-A179</strain>
    </source>
</reference>
<evidence type="ECO:0000259" key="1">
    <source>
        <dbReference type="Pfam" id="PF18185"/>
    </source>
</evidence>
<dbReference type="SUPFAM" id="SSF102405">
    <property type="entry name" value="MCP/YpsA-like"/>
    <property type="match status" value="1"/>
</dbReference>
<dbReference type="Pfam" id="PF13289">
    <property type="entry name" value="SIR2_2"/>
    <property type="match status" value="1"/>
</dbReference>
<sequence length="456" mass="52399">MAKNIVINEFSTALVQKKGAIFIGAGISVPSGFKSWVELLREMQEDIDLEIDDHLDLTEVAQFIVNNNLNNKGRILNKIVECYTTTDGIYSNKYHKVLAQMNVTTIWTTNYDTLLEESFRHVSTVIRRCDTDLLPIVDIDQKVEIIKMHGSVDSPSPENLVITKEDYEDYFYTHPLTTERLKNDLLNKSFLFIGYSYRDSNIRSIMTQIRQLCSRGTRTHYMVVEKEKNVNSYKLQKFWAKDLERFGIKTYIYENADQSHRELLEIMESIAQKSKGNTLFVTGSHTVEESAFLEELGVELARIKNLTLINGQSKGVANIVLKSFIDECLNLGQSVQNRIEIYANPCAHNEDWEMKEEYGALLESFKYRLVRQTQIMIVLPGSYGTKAEIEKAKQLGTIIIPIITEDRNELIDELLENINIVERLKIFSPSLYHSLKNEQLTTVDEVIECVKNILAV</sequence>
<dbReference type="Gene3D" id="3.40.50.450">
    <property type="match status" value="1"/>
</dbReference>
<dbReference type="InterPro" id="IPR029035">
    <property type="entry name" value="DHS-like_NAD/FAD-binding_dom"/>
</dbReference>
<accession>A0A6I3NDF6</accession>
<dbReference type="EMBL" id="WMQV01000007">
    <property type="protein sequence ID" value="MTL93817.1"/>
    <property type="molecule type" value="Genomic_DNA"/>
</dbReference>
<dbReference type="Pfam" id="PF18185">
    <property type="entry name" value="STALD"/>
    <property type="match status" value="1"/>
</dbReference>
<evidence type="ECO:0000313" key="2">
    <source>
        <dbReference type="EMBL" id="MTL93817.1"/>
    </source>
</evidence>